<accession>A0ABM8UHT4</accession>
<keyword evidence="2" id="KW-0472">Membrane</keyword>
<dbReference type="Proteomes" id="UP000680116">
    <property type="component" value="Chromosome"/>
</dbReference>
<sequence length="265" mass="27915">MRIDDAGPRTWLLAGVAGWALVAWLLAVAGMGGRVEPLPDDPTLLQPLPPVRPAPPPRLGTPDQYVQIADRPLFSSDRTPQPFFLQGQGEPAESSAFDYQLTSVLITPRLKLAIIQPADGSESVRVRLGDAPESHPAWRLTGLSERSAVFEGPDGQRTLGLRVFDGVGGARPTEIGSPATDDASAVPPPGSSATPARAGDAMDAQADADARVESGAADAVPSTDQARMDAIRERIQARRARLRGETPPVPDATSPPRPQPPAMSP</sequence>
<dbReference type="RefSeq" id="WP_215218765.1">
    <property type="nucleotide sequence ID" value="NZ_OU015430.1"/>
</dbReference>
<feature type="transmembrane region" description="Helical" evidence="2">
    <location>
        <begin position="12"/>
        <end position="32"/>
    </location>
</feature>
<gene>
    <name evidence="3" type="ORF">LYB30171_02262</name>
</gene>
<keyword evidence="2" id="KW-0812">Transmembrane</keyword>
<reference evidence="3 4" key="1">
    <citation type="submission" date="2021-04" db="EMBL/GenBank/DDBJ databases">
        <authorList>
            <person name="Rodrigo-Torres L."/>
            <person name="Arahal R. D."/>
            <person name="Lucena T."/>
        </authorList>
    </citation>
    <scope>NUCLEOTIDE SEQUENCE [LARGE SCALE GENOMIC DNA]</scope>
    <source>
        <strain evidence="3 4">CECT 30171</strain>
    </source>
</reference>
<organism evidence="3 4">
    <name type="scientific">Novilysobacter luteus</name>
    <dbReference type="NCBI Taxonomy" id="2822368"/>
    <lineage>
        <taxon>Bacteria</taxon>
        <taxon>Pseudomonadati</taxon>
        <taxon>Pseudomonadota</taxon>
        <taxon>Gammaproteobacteria</taxon>
        <taxon>Lysobacterales</taxon>
        <taxon>Lysobacteraceae</taxon>
        <taxon>Novilysobacter</taxon>
    </lineage>
</organism>
<evidence type="ECO:0000313" key="4">
    <source>
        <dbReference type="Proteomes" id="UP000680116"/>
    </source>
</evidence>
<protein>
    <recommendedName>
        <fullName evidence="5">General secretion pathway protein GspN</fullName>
    </recommendedName>
</protein>
<name>A0ABM8UHT4_9GAMM</name>
<feature type="compositionally biased region" description="Pro residues" evidence="1">
    <location>
        <begin position="247"/>
        <end position="265"/>
    </location>
</feature>
<evidence type="ECO:0000256" key="1">
    <source>
        <dbReference type="SAM" id="MobiDB-lite"/>
    </source>
</evidence>
<feature type="compositionally biased region" description="Low complexity" evidence="1">
    <location>
        <begin position="196"/>
        <end position="207"/>
    </location>
</feature>
<evidence type="ECO:0008006" key="5">
    <source>
        <dbReference type="Google" id="ProtNLM"/>
    </source>
</evidence>
<proteinExistence type="predicted"/>
<dbReference type="EMBL" id="OU015430">
    <property type="protein sequence ID" value="CAG4976751.1"/>
    <property type="molecule type" value="Genomic_DNA"/>
</dbReference>
<feature type="compositionally biased region" description="Basic and acidic residues" evidence="1">
    <location>
        <begin position="226"/>
        <end position="236"/>
    </location>
</feature>
<keyword evidence="2" id="KW-1133">Transmembrane helix</keyword>
<feature type="region of interest" description="Disordered" evidence="1">
    <location>
        <begin position="170"/>
        <end position="265"/>
    </location>
</feature>
<evidence type="ECO:0000256" key="2">
    <source>
        <dbReference type="SAM" id="Phobius"/>
    </source>
</evidence>
<evidence type="ECO:0000313" key="3">
    <source>
        <dbReference type="EMBL" id="CAG4976751.1"/>
    </source>
</evidence>
<keyword evidence="4" id="KW-1185">Reference proteome</keyword>